<dbReference type="CDD" id="cd07377">
    <property type="entry name" value="WHTH_GntR"/>
    <property type="match status" value="1"/>
</dbReference>
<dbReference type="PANTHER" id="PTHR38445">
    <property type="entry name" value="HTH-TYPE TRANSCRIPTIONAL REPRESSOR YTRA"/>
    <property type="match status" value="1"/>
</dbReference>
<dbReference type="EMBL" id="JACHIU010000001">
    <property type="protein sequence ID" value="MBB6475341.1"/>
    <property type="molecule type" value="Genomic_DNA"/>
</dbReference>
<organism evidence="6 7">
    <name type="scientific">Sphaerisporangium rubeum</name>
    <dbReference type="NCBI Taxonomy" id="321317"/>
    <lineage>
        <taxon>Bacteria</taxon>
        <taxon>Bacillati</taxon>
        <taxon>Actinomycetota</taxon>
        <taxon>Actinomycetes</taxon>
        <taxon>Streptosporangiales</taxon>
        <taxon>Streptosporangiaceae</taxon>
        <taxon>Sphaerisporangium</taxon>
    </lineage>
</organism>
<dbReference type="SUPFAM" id="SSF46785">
    <property type="entry name" value="Winged helix' DNA-binding domain"/>
    <property type="match status" value="1"/>
</dbReference>
<dbReference type="Pfam" id="PF00392">
    <property type="entry name" value="GntR"/>
    <property type="match status" value="1"/>
</dbReference>
<dbReference type="RefSeq" id="WP_184984583.1">
    <property type="nucleotide sequence ID" value="NZ_BAAALO010000003.1"/>
</dbReference>
<keyword evidence="1" id="KW-0805">Transcription regulation</keyword>
<dbReference type="GO" id="GO:0003700">
    <property type="term" value="F:DNA-binding transcription factor activity"/>
    <property type="evidence" value="ECO:0007669"/>
    <property type="project" value="InterPro"/>
</dbReference>
<sequence>MPDKAGADEQKVHASRRLAAVIRADIESGRLRAGARIPSYRTLAELHGVAHNTAQAAVRMLQSEGLVTIRAASGAYVRDRTEEPLTSTPGQLREELTEVRDQLKEVRKTLAATEEAVSSLLDRLTLN</sequence>
<gene>
    <name evidence="6" type="ORF">BJ992_004772</name>
</gene>
<dbReference type="Gene3D" id="1.10.10.10">
    <property type="entry name" value="Winged helix-like DNA-binding domain superfamily/Winged helix DNA-binding domain"/>
    <property type="match status" value="1"/>
</dbReference>
<dbReference type="GO" id="GO:0003677">
    <property type="term" value="F:DNA binding"/>
    <property type="evidence" value="ECO:0007669"/>
    <property type="project" value="UniProtKB-KW"/>
</dbReference>
<evidence type="ECO:0000256" key="2">
    <source>
        <dbReference type="ARBA" id="ARBA00023125"/>
    </source>
</evidence>
<keyword evidence="7" id="KW-1185">Reference proteome</keyword>
<dbReference type="InterPro" id="IPR000524">
    <property type="entry name" value="Tscrpt_reg_HTH_GntR"/>
</dbReference>
<reference evidence="6 7" key="1">
    <citation type="submission" date="2020-08" db="EMBL/GenBank/DDBJ databases">
        <title>Sequencing the genomes of 1000 actinobacteria strains.</title>
        <authorList>
            <person name="Klenk H.-P."/>
        </authorList>
    </citation>
    <scope>NUCLEOTIDE SEQUENCE [LARGE SCALE GENOMIC DNA]</scope>
    <source>
        <strain evidence="6 7">DSM 44936</strain>
    </source>
</reference>
<feature type="domain" description="HTH gntR-type" evidence="5">
    <location>
        <begin position="12"/>
        <end position="80"/>
    </location>
</feature>
<keyword evidence="2 6" id="KW-0238">DNA-binding</keyword>
<dbReference type="PROSITE" id="PS50949">
    <property type="entry name" value="HTH_GNTR"/>
    <property type="match status" value="1"/>
</dbReference>
<evidence type="ECO:0000256" key="3">
    <source>
        <dbReference type="ARBA" id="ARBA00023163"/>
    </source>
</evidence>
<dbReference type="InterPro" id="IPR036390">
    <property type="entry name" value="WH_DNA-bd_sf"/>
</dbReference>
<evidence type="ECO:0000259" key="5">
    <source>
        <dbReference type="PROSITE" id="PS50949"/>
    </source>
</evidence>
<evidence type="ECO:0000256" key="1">
    <source>
        <dbReference type="ARBA" id="ARBA00023015"/>
    </source>
</evidence>
<keyword evidence="4" id="KW-0175">Coiled coil</keyword>
<feature type="coiled-coil region" evidence="4">
    <location>
        <begin position="93"/>
        <end position="123"/>
    </location>
</feature>
<name>A0A7X0M9V6_9ACTN</name>
<comment type="caution">
    <text evidence="6">The sequence shown here is derived from an EMBL/GenBank/DDBJ whole genome shotgun (WGS) entry which is preliminary data.</text>
</comment>
<dbReference type="SMART" id="SM00345">
    <property type="entry name" value="HTH_GNTR"/>
    <property type="match status" value="1"/>
</dbReference>
<dbReference type="AlphaFoldDB" id="A0A7X0M9V6"/>
<proteinExistence type="predicted"/>
<protein>
    <submittedName>
        <fullName evidence="6">DNA-binding transcriptional regulator YhcF (GntR family)</fullName>
    </submittedName>
</protein>
<evidence type="ECO:0000313" key="7">
    <source>
        <dbReference type="Proteomes" id="UP000555564"/>
    </source>
</evidence>
<accession>A0A7X0M9V6</accession>
<keyword evidence="3" id="KW-0804">Transcription</keyword>
<dbReference type="Proteomes" id="UP000555564">
    <property type="component" value="Unassembled WGS sequence"/>
</dbReference>
<dbReference type="PANTHER" id="PTHR38445:SF9">
    <property type="entry name" value="HTH-TYPE TRANSCRIPTIONAL REPRESSOR YTRA"/>
    <property type="match status" value="1"/>
</dbReference>
<dbReference type="InterPro" id="IPR036388">
    <property type="entry name" value="WH-like_DNA-bd_sf"/>
</dbReference>
<evidence type="ECO:0000256" key="4">
    <source>
        <dbReference type="SAM" id="Coils"/>
    </source>
</evidence>
<evidence type="ECO:0000313" key="6">
    <source>
        <dbReference type="EMBL" id="MBB6475341.1"/>
    </source>
</evidence>